<dbReference type="PANTHER" id="PTHR21087:SF16">
    <property type="entry name" value="SHIKIMATE KINASE 1, CHLOROPLASTIC"/>
    <property type="match status" value="1"/>
</dbReference>
<dbReference type="PATRIC" id="fig|1178515.4.peg.3094"/>
<evidence type="ECO:0000313" key="13">
    <source>
        <dbReference type="Proteomes" id="UP000076927"/>
    </source>
</evidence>
<dbReference type="CDD" id="cd00464">
    <property type="entry name" value="SK"/>
    <property type="match status" value="1"/>
</dbReference>
<keyword evidence="11" id="KW-0460">Magnesium</keyword>
<dbReference type="Gene3D" id="3.40.50.300">
    <property type="entry name" value="P-loop containing nucleotide triphosphate hydrolases"/>
    <property type="match status" value="1"/>
</dbReference>
<evidence type="ECO:0000256" key="8">
    <source>
        <dbReference type="ARBA" id="ARBA00022840"/>
    </source>
</evidence>
<dbReference type="HAMAP" id="MF_00109">
    <property type="entry name" value="Shikimate_kinase"/>
    <property type="match status" value="1"/>
</dbReference>
<dbReference type="EC" id="2.7.1.71" evidence="3 11"/>
<dbReference type="OrthoDB" id="9800332at2"/>
<evidence type="ECO:0000313" key="12">
    <source>
        <dbReference type="EMBL" id="ANE47431.1"/>
    </source>
</evidence>
<evidence type="ECO:0000256" key="9">
    <source>
        <dbReference type="ARBA" id="ARBA00023141"/>
    </source>
</evidence>
<keyword evidence="4 11" id="KW-0028">Amino-acid biosynthesis</keyword>
<dbReference type="GO" id="GO:0008652">
    <property type="term" value="P:amino acid biosynthetic process"/>
    <property type="evidence" value="ECO:0007669"/>
    <property type="project" value="UniProtKB-KW"/>
</dbReference>
<comment type="subcellular location">
    <subcellularLocation>
        <location evidence="11">Cytoplasm</location>
    </subcellularLocation>
</comment>
<dbReference type="STRING" id="1178515.SY83_15395"/>
<dbReference type="InterPro" id="IPR023000">
    <property type="entry name" value="Shikimate_kinase_CS"/>
</dbReference>
<keyword evidence="5 11" id="KW-0808">Transferase</keyword>
<comment type="cofactor">
    <cofactor evidence="11">
        <name>Mg(2+)</name>
        <dbReference type="ChEBI" id="CHEBI:18420"/>
    </cofactor>
    <text evidence="11">Binds 1 Mg(2+) ion per subunit.</text>
</comment>
<dbReference type="GO" id="GO:0005524">
    <property type="term" value="F:ATP binding"/>
    <property type="evidence" value="ECO:0007669"/>
    <property type="project" value="UniProtKB-UniRule"/>
</dbReference>
<dbReference type="AlphaFoldDB" id="A0A172TK57"/>
<protein>
    <recommendedName>
        <fullName evidence="3 11">Shikimate kinase</fullName>
        <shortName evidence="11">SK</shortName>
        <ecNumber evidence="3 11">2.7.1.71</ecNumber>
    </recommendedName>
</protein>
<proteinExistence type="inferred from homology"/>
<name>A0A172TK57_9BACL</name>
<dbReference type="InterPro" id="IPR000623">
    <property type="entry name" value="Shikimate_kinase/TSH1"/>
</dbReference>
<feature type="binding site" evidence="11">
    <location>
        <position position="64"/>
    </location>
    <ligand>
        <name>substrate</name>
    </ligand>
</feature>
<reference evidence="12 13" key="1">
    <citation type="submission" date="2015-01" db="EMBL/GenBank/DDBJ databases">
        <title>Paenibacillus swuensis/DY6/whole genome sequencing.</title>
        <authorList>
            <person name="Kim M.K."/>
            <person name="Srinivasan S."/>
            <person name="Lee J.-J."/>
        </authorList>
    </citation>
    <scope>NUCLEOTIDE SEQUENCE [LARGE SCALE GENOMIC DNA]</scope>
    <source>
        <strain evidence="12 13">DY6</strain>
    </source>
</reference>
<feature type="binding site" evidence="11">
    <location>
        <position position="142"/>
    </location>
    <ligand>
        <name>substrate</name>
    </ligand>
</feature>
<evidence type="ECO:0000256" key="10">
    <source>
        <dbReference type="ARBA" id="ARBA00048567"/>
    </source>
</evidence>
<evidence type="ECO:0000256" key="7">
    <source>
        <dbReference type="ARBA" id="ARBA00022777"/>
    </source>
</evidence>
<evidence type="ECO:0000256" key="2">
    <source>
        <dbReference type="ARBA" id="ARBA00006997"/>
    </source>
</evidence>
<comment type="pathway">
    <text evidence="1 11">Metabolic intermediate biosynthesis; chorismate biosynthesis; chorismate from D-erythrose 4-phosphate and phosphoenolpyruvate: step 5/7.</text>
</comment>
<feature type="binding site" evidence="11">
    <location>
        <position position="22"/>
    </location>
    <ligand>
        <name>Mg(2+)</name>
        <dbReference type="ChEBI" id="CHEBI:18420"/>
    </ligand>
</feature>
<dbReference type="Proteomes" id="UP000076927">
    <property type="component" value="Chromosome"/>
</dbReference>
<dbReference type="EMBL" id="CP011388">
    <property type="protein sequence ID" value="ANE47431.1"/>
    <property type="molecule type" value="Genomic_DNA"/>
</dbReference>
<evidence type="ECO:0000256" key="4">
    <source>
        <dbReference type="ARBA" id="ARBA00022605"/>
    </source>
</evidence>
<dbReference type="GO" id="GO:0004765">
    <property type="term" value="F:shikimate kinase activity"/>
    <property type="evidence" value="ECO:0007669"/>
    <property type="project" value="UniProtKB-UniRule"/>
</dbReference>
<comment type="caution">
    <text evidence="11">Lacks conserved residue(s) required for the propagation of feature annotation.</text>
</comment>
<evidence type="ECO:0000256" key="5">
    <source>
        <dbReference type="ARBA" id="ARBA00022679"/>
    </source>
</evidence>
<organism evidence="12 13">
    <name type="scientific">Paenibacillus swuensis</name>
    <dbReference type="NCBI Taxonomy" id="1178515"/>
    <lineage>
        <taxon>Bacteria</taxon>
        <taxon>Bacillati</taxon>
        <taxon>Bacillota</taxon>
        <taxon>Bacilli</taxon>
        <taxon>Bacillales</taxon>
        <taxon>Paenibacillaceae</taxon>
        <taxon>Paenibacillus</taxon>
    </lineage>
</organism>
<keyword evidence="11" id="KW-0963">Cytoplasm</keyword>
<evidence type="ECO:0000256" key="11">
    <source>
        <dbReference type="HAMAP-Rule" id="MF_00109"/>
    </source>
</evidence>
<evidence type="ECO:0000256" key="1">
    <source>
        <dbReference type="ARBA" id="ARBA00004842"/>
    </source>
</evidence>
<comment type="catalytic activity">
    <reaction evidence="10 11">
        <text>shikimate + ATP = 3-phosphoshikimate + ADP + H(+)</text>
        <dbReference type="Rhea" id="RHEA:13121"/>
        <dbReference type="ChEBI" id="CHEBI:15378"/>
        <dbReference type="ChEBI" id="CHEBI:30616"/>
        <dbReference type="ChEBI" id="CHEBI:36208"/>
        <dbReference type="ChEBI" id="CHEBI:145989"/>
        <dbReference type="ChEBI" id="CHEBI:456216"/>
        <dbReference type="EC" id="2.7.1.71"/>
    </reaction>
</comment>
<evidence type="ECO:0000256" key="6">
    <source>
        <dbReference type="ARBA" id="ARBA00022741"/>
    </source>
</evidence>
<feature type="binding site" evidence="11">
    <location>
        <position position="40"/>
    </location>
    <ligand>
        <name>substrate</name>
    </ligand>
</feature>
<dbReference type="PROSITE" id="PS01128">
    <property type="entry name" value="SHIKIMATE_KINASE"/>
    <property type="match status" value="1"/>
</dbReference>
<dbReference type="Pfam" id="PF01202">
    <property type="entry name" value="SKI"/>
    <property type="match status" value="1"/>
</dbReference>
<keyword evidence="13" id="KW-1185">Reference proteome</keyword>
<accession>A0A172TK57</accession>
<dbReference type="GO" id="GO:0009073">
    <property type="term" value="P:aromatic amino acid family biosynthetic process"/>
    <property type="evidence" value="ECO:0007669"/>
    <property type="project" value="UniProtKB-KW"/>
</dbReference>
<keyword evidence="8 11" id="KW-0067">ATP-binding</keyword>
<dbReference type="KEGG" id="pswu:SY83_15395"/>
<sequence>MRESSAKASHIVLVGFMGTGKTTVGAILAEFIGWTMIDSDAYVIKKERKTIPEIFAQSGEAYFRQAEKVAIREILSGESYVVATGGGSVLAEENRRIMRDRGFVVALTAPLSVIVERVRSDKNRPLLHGDLEQRVQVLLSERESAYNFAHLQMDTTQYSPEAIAGIIWDAYNKHNAALSRG</sequence>
<feature type="binding site" evidence="11">
    <location>
        <position position="124"/>
    </location>
    <ligand>
        <name>ATP</name>
        <dbReference type="ChEBI" id="CHEBI:30616"/>
    </ligand>
</feature>
<keyword evidence="9 11" id="KW-0057">Aromatic amino acid biosynthesis</keyword>
<comment type="similarity">
    <text evidence="2 11">Belongs to the shikimate kinase family.</text>
</comment>
<comment type="subunit">
    <text evidence="11">Monomer.</text>
</comment>
<dbReference type="UniPathway" id="UPA00053">
    <property type="reaction ID" value="UER00088"/>
</dbReference>
<keyword evidence="6 11" id="KW-0547">Nucleotide-binding</keyword>
<dbReference type="InterPro" id="IPR031322">
    <property type="entry name" value="Shikimate/glucono_kinase"/>
</dbReference>
<dbReference type="GO" id="GO:0000287">
    <property type="term" value="F:magnesium ion binding"/>
    <property type="evidence" value="ECO:0007669"/>
    <property type="project" value="UniProtKB-UniRule"/>
</dbReference>
<dbReference type="GO" id="GO:0005829">
    <property type="term" value="C:cytosol"/>
    <property type="evidence" value="ECO:0007669"/>
    <property type="project" value="TreeGrafter"/>
</dbReference>
<evidence type="ECO:0000256" key="3">
    <source>
        <dbReference type="ARBA" id="ARBA00012154"/>
    </source>
</evidence>
<comment type="function">
    <text evidence="11">Catalyzes the specific phosphorylation of the 3-hydroxyl group of shikimic acid using ATP as a cosubstrate.</text>
</comment>
<dbReference type="SUPFAM" id="SSF52540">
    <property type="entry name" value="P-loop containing nucleoside triphosphate hydrolases"/>
    <property type="match status" value="1"/>
</dbReference>
<dbReference type="InterPro" id="IPR027417">
    <property type="entry name" value="P-loop_NTPase"/>
</dbReference>
<dbReference type="RefSeq" id="WP_068608093.1">
    <property type="nucleotide sequence ID" value="NZ_CP011388.1"/>
</dbReference>
<gene>
    <name evidence="11" type="primary">aroK</name>
    <name evidence="12" type="ORF">SY83_15395</name>
</gene>
<feature type="binding site" evidence="11">
    <location>
        <begin position="18"/>
        <end position="23"/>
    </location>
    <ligand>
        <name>ATP</name>
        <dbReference type="ChEBI" id="CHEBI:30616"/>
    </ligand>
</feature>
<keyword evidence="11" id="KW-0479">Metal-binding</keyword>
<dbReference type="GO" id="GO:0009423">
    <property type="term" value="P:chorismate biosynthetic process"/>
    <property type="evidence" value="ECO:0007669"/>
    <property type="project" value="UniProtKB-UniRule"/>
</dbReference>
<dbReference type="PANTHER" id="PTHR21087">
    <property type="entry name" value="SHIKIMATE KINASE"/>
    <property type="match status" value="1"/>
</dbReference>
<dbReference type="PRINTS" id="PR01100">
    <property type="entry name" value="SHIKIMTKNASE"/>
</dbReference>
<feature type="binding site" evidence="11">
    <location>
        <position position="86"/>
    </location>
    <ligand>
        <name>substrate</name>
    </ligand>
</feature>
<keyword evidence="7 11" id="KW-0418">Kinase</keyword>